<organism evidence="2 3">
    <name type="scientific">Alcaligenes endophyticus</name>
    <dbReference type="NCBI Taxonomy" id="1929088"/>
    <lineage>
        <taxon>Bacteria</taxon>
        <taxon>Pseudomonadati</taxon>
        <taxon>Pseudomonadota</taxon>
        <taxon>Betaproteobacteria</taxon>
        <taxon>Burkholderiales</taxon>
        <taxon>Alcaligenaceae</taxon>
        <taxon>Alcaligenes</taxon>
    </lineage>
</organism>
<keyword evidence="3" id="KW-1185">Reference proteome</keyword>
<reference evidence="2" key="1">
    <citation type="submission" date="2021-11" db="EMBL/GenBank/DDBJ databases">
        <title>Draft genome sequence of Alcaligenes endophyticus type strain CCUG 75668T.</title>
        <authorList>
            <person name="Salva-Serra F."/>
            <person name="Duran R.E."/>
            <person name="Seeger M."/>
            <person name="Moore E.R.B."/>
            <person name="Jaen-Luchoro D."/>
        </authorList>
    </citation>
    <scope>NUCLEOTIDE SEQUENCE</scope>
    <source>
        <strain evidence="2">CCUG 75668</strain>
    </source>
</reference>
<dbReference type="CDD" id="cd00060">
    <property type="entry name" value="FHA"/>
    <property type="match status" value="1"/>
</dbReference>
<dbReference type="EMBL" id="JAJHNU010000003">
    <property type="protein sequence ID" value="MDN4121877.1"/>
    <property type="molecule type" value="Genomic_DNA"/>
</dbReference>
<sequence>MQLVIERKDDQTIIMRHPLPEPGLLLGAHPLSDIQLEQDLTLANFQMVVRRSAQEVSCLTLSEHNPVVLDGQPLRVKQELSWPSGHIIEVGTYRCYWEPLTESEKAPHLAELDLPMPASNQTSLEDPFSDLISSPGTLPIGADPEQLGQHPFEPASNANRNPANPLAQWQDSSPPDNGASISAWLTKSQ</sequence>
<proteinExistence type="predicted"/>
<evidence type="ECO:0000256" key="1">
    <source>
        <dbReference type="SAM" id="MobiDB-lite"/>
    </source>
</evidence>
<gene>
    <name evidence="2" type="ORF">LMS43_11305</name>
</gene>
<comment type="caution">
    <text evidence="2">The sequence shown here is derived from an EMBL/GenBank/DDBJ whole genome shotgun (WGS) entry which is preliminary data.</text>
</comment>
<dbReference type="Proteomes" id="UP001168613">
    <property type="component" value="Unassembled WGS sequence"/>
</dbReference>
<feature type="compositionally biased region" description="Polar residues" evidence="1">
    <location>
        <begin position="169"/>
        <end position="189"/>
    </location>
</feature>
<protein>
    <submittedName>
        <fullName evidence="2">FHA domain-containing protein</fullName>
    </submittedName>
</protein>
<name>A0ABT8EL02_9BURK</name>
<evidence type="ECO:0000313" key="2">
    <source>
        <dbReference type="EMBL" id="MDN4121877.1"/>
    </source>
</evidence>
<dbReference type="RefSeq" id="WP_266123115.1">
    <property type="nucleotide sequence ID" value="NZ_JAJHNU010000003.1"/>
</dbReference>
<feature type="region of interest" description="Disordered" evidence="1">
    <location>
        <begin position="117"/>
        <end position="189"/>
    </location>
</feature>
<evidence type="ECO:0000313" key="3">
    <source>
        <dbReference type="Proteomes" id="UP001168613"/>
    </source>
</evidence>
<dbReference type="SUPFAM" id="SSF49879">
    <property type="entry name" value="SMAD/FHA domain"/>
    <property type="match status" value="1"/>
</dbReference>
<dbReference type="InterPro" id="IPR008984">
    <property type="entry name" value="SMAD_FHA_dom_sf"/>
</dbReference>
<accession>A0ABT8EL02</accession>
<feature type="compositionally biased region" description="Low complexity" evidence="1">
    <location>
        <begin position="154"/>
        <end position="167"/>
    </location>
</feature>